<evidence type="ECO:0000259" key="3">
    <source>
        <dbReference type="PROSITE" id="PS50893"/>
    </source>
</evidence>
<keyword evidence="1" id="KW-0547">Nucleotide-binding</keyword>
<gene>
    <name evidence="4" type="ORF">IEQ34_019619</name>
</gene>
<organism evidence="4 5">
    <name type="scientific">Dendrobium chrysotoxum</name>
    <name type="common">Orchid</name>
    <dbReference type="NCBI Taxonomy" id="161865"/>
    <lineage>
        <taxon>Eukaryota</taxon>
        <taxon>Viridiplantae</taxon>
        <taxon>Streptophyta</taxon>
        <taxon>Embryophyta</taxon>
        <taxon>Tracheophyta</taxon>
        <taxon>Spermatophyta</taxon>
        <taxon>Magnoliopsida</taxon>
        <taxon>Liliopsida</taxon>
        <taxon>Asparagales</taxon>
        <taxon>Orchidaceae</taxon>
        <taxon>Epidendroideae</taxon>
        <taxon>Malaxideae</taxon>
        <taxon>Dendrobiinae</taxon>
        <taxon>Dendrobium</taxon>
    </lineage>
</organism>
<dbReference type="PANTHER" id="PTHR42855:SF1">
    <property type="entry name" value="ABC TRANSPORTER DOMAIN-CONTAINING PROTEIN"/>
    <property type="match status" value="1"/>
</dbReference>
<dbReference type="Proteomes" id="UP000775213">
    <property type="component" value="Unassembled WGS sequence"/>
</dbReference>
<dbReference type="InterPro" id="IPR003439">
    <property type="entry name" value="ABC_transporter-like_ATP-bd"/>
</dbReference>
<dbReference type="EMBL" id="JAGFBR010000017">
    <property type="protein sequence ID" value="KAH0452320.1"/>
    <property type="molecule type" value="Genomic_DNA"/>
</dbReference>
<sequence length="595" mass="66258">MDIAAGLRSIHLRSSFVSSSSPAREGMAKVQTRFRSWSALTVNPRHLHLASLKMAGFSGIDVSFCPRTPAVAVETAETETDAVAEDIEFLLSESSTNKGSKKLAKKSSSGASSVSSGIKLENISKSFKGVTVLKDVSWEVKKGEKVGLVGVNGAGKTTQLRIIAGLDEPDAGNLVKAKENMKISFLSQEFEVCLNRTVKEEFLSAFKEEMEISERLEKVQKALERSVEDLGLMGRLLDELDLLQRRAQDINLDMVNVKISKIMPELGFAPDDSDRVSLFVLLKPLAFYCFCGFTHAMTLKEPDLLLLDEPTNHLDLDTIEWLEGYLNKQEIPMVIISHDRAFLDLLCTKIVETDMGVSRTFVGNYSEYLISKATWIETQYAAWEKQQKEIEHTKDLIGRLGSGANSGRASSEEKKLEKLQDDGLIEKPFQRKQLKIRFPERGRSGRTVLTITNLDFGFGDEMLFKKANLIVERGEKIAIIGPNGCGKSTLLKLMMGHEKPKGGEVLLGEHNVLPNYFEQNQAEALDLNKTVIETVEEAAENWRIDDIKGLLGRCNFKADMLDRKVSLLSGGEKVFALCFRALQSLIFFTSPIIFM</sequence>
<dbReference type="CDD" id="cd03221">
    <property type="entry name" value="ABCF_EF-3"/>
    <property type="match status" value="1"/>
</dbReference>
<evidence type="ECO:0000256" key="2">
    <source>
        <dbReference type="ARBA" id="ARBA00022840"/>
    </source>
</evidence>
<name>A0AAV7G870_DENCH</name>
<dbReference type="InterPro" id="IPR003593">
    <property type="entry name" value="AAA+_ATPase"/>
</dbReference>
<dbReference type="Pfam" id="PF00005">
    <property type="entry name" value="ABC_tran"/>
    <property type="match status" value="2"/>
</dbReference>
<dbReference type="Pfam" id="PF12848">
    <property type="entry name" value="ABC_tran_Xtn"/>
    <property type="match status" value="1"/>
</dbReference>
<proteinExistence type="predicted"/>
<evidence type="ECO:0000313" key="4">
    <source>
        <dbReference type="EMBL" id="KAH0452320.1"/>
    </source>
</evidence>
<reference evidence="4 5" key="1">
    <citation type="journal article" date="2021" name="Hortic Res">
        <title>Chromosome-scale assembly of the Dendrobium chrysotoxum genome enhances the understanding of orchid evolution.</title>
        <authorList>
            <person name="Zhang Y."/>
            <person name="Zhang G.Q."/>
            <person name="Zhang D."/>
            <person name="Liu X.D."/>
            <person name="Xu X.Y."/>
            <person name="Sun W.H."/>
            <person name="Yu X."/>
            <person name="Zhu X."/>
            <person name="Wang Z.W."/>
            <person name="Zhao X."/>
            <person name="Zhong W.Y."/>
            <person name="Chen H."/>
            <person name="Yin W.L."/>
            <person name="Huang T."/>
            <person name="Niu S.C."/>
            <person name="Liu Z.J."/>
        </authorList>
    </citation>
    <scope>NUCLEOTIDE SEQUENCE [LARGE SCALE GENOMIC DNA]</scope>
    <source>
        <strain evidence="4">Lindl</strain>
    </source>
</reference>
<dbReference type="GO" id="GO:0005524">
    <property type="term" value="F:ATP binding"/>
    <property type="evidence" value="ECO:0007669"/>
    <property type="project" value="UniProtKB-KW"/>
</dbReference>
<dbReference type="InterPro" id="IPR051309">
    <property type="entry name" value="ABCF_ATPase"/>
</dbReference>
<evidence type="ECO:0000256" key="1">
    <source>
        <dbReference type="ARBA" id="ARBA00022741"/>
    </source>
</evidence>
<dbReference type="SUPFAM" id="SSF52540">
    <property type="entry name" value="P-loop containing nucleoside triphosphate hydrolases"/>
    <property type="match status" value="2"/>
</dbReference>
<comment type="caution">
    <text evidence="4">The sequence shown here is derived from an EMBL/GenBank/DDBJ whole genome shotgun (WGS) entry which is preliminary data.</text>
</comment>
<keyword evidence="2" id="KW-0067">ATP-binding</keyword>
<feature type="domain" description="ABC transporter" evidence="3">
    <location>
        <begin position="118"/>
        <end position="380"/>
    </location>
</feature>
<dbReference type="SMART" id="SM00382">
    <property type="entry name" value="AAA"/>
    <property type="match status" value="2"/>
</dbReference>
<dbReference type="GO" id="GO:0016887">
    <property type="term" value="F:ATP hydrolysis activity"/>
    <property type="evidence" value="ECO:0007669"/>
    <property type="project" value="InterPro"/>
</dbReference>
<keyword evidence="5" id="KW-1185">Reference proteome</keyword>
<dbReference type="Gene3D" id="3.40.50.300">
    <property type="entry name" value="P-loop containing nucleotide triphosphate hydrolases"/>
    <property type="match status" value="2"/>
</dbReference>
<dbReference type="InterPro" id="IPR027417">
    <property type="entry name" value="P-loop_NTPase"/>
</dbReference>
<evidence type="ECO:0000313" key="5">
    <source>
        <dbReference type="Proteomes" id="UP000775213"/>
    </source>
</evidence>
<dbReference type="AlphaFoldDB" id="A0AAV7G870"/>
<dbReference type="FunFam" id="3.40.50.300:FF:000011">
    <property type="entry name" value="Putative ABC transporter ATP-binding component"/>
    <property type="match status" value="1"/>
</dbReference>
<accession>A0AAV7G870</accession>
<dbReference type="InterPro" id="IPR032781">
    <property type="entry name" value="ABC_tran_Xtn"/>
</dbReference>
<dbReference type="PROSITE" id="PS50893">
    <property type="entry name" value="ABC_TRANSPORTER_2"/>
    <property type="match status" value="1"/>
</dbReference>
<protein>
    <recommendedName>
        <fullName evidence="3">ABC transporter domain-containing protein</fullName>
    </recommendedName>
</protein>
<dbReference type="PANTHER" id="PTHR42855">
    <property type="entry name" value="ABC TRANSPORTER ATP-BINDING SUBUNIT"/>
    <property type="match status" value="1"/>
</dbReference>